<feature type="transmembrane region" description="Helical" evidence="6">
    <location>
        <begin position="161"/>
        <end position="177"/>
    </location>
</feature>
<dbReference type="Pfam" id="PF01943">
    <property type="entry name" value="Polysacc_synt"/>
    <property type="match status" value="1"/>
</dbReference>
<dbReference type="EMBL" id="JAGQKY010000105">
    <property type="protein sequence ID" value="MCA9397691.1"/>
    <property type="molecule type" value="Genomic_DNA"/>
</dbReference>
<dbReference type="Proteomes" id="UP000699691">
    <property type="component" value="Unassembled WGS sequence"/>
</dbReference>
<evidence type="ECO:0000256" key="5">
    <source>
        <dbReference type="ARBA" id="ARBA00023136"/>
    </source>
</evidence>
<dbReference type="PANTHER" id="PTHR30250">
    <property type="entry name" value="PST FAMILY PREDICTED COLANIC ACID TRANSPORTER"/>
    <property type="match status" value="1"/>
</dbReference>
<feature type="non-terminal residue" evidence="7">
    <location>
        <position position="390"/>
    </location>
</feature>
<keyword evidence="2" id="KW-1003">Cell membrane</keyword>
<evidence type="ECO:0000313" key="8">
    <source>
        <dbReference type="Proteomes" id="UP000699691"/>
    </source>
</evidence>
<keyword evidence="3 6" id="KW-0812">Transmembrane</keyword>
<keyword evidence="4 6" id="KW-1133">Transmembrane helix</keyword>
<name>A0A955RWX0_UNCKA</name>
<feature type="transmembrane region" description="Helical" evidence="6">
    <location>
        <begin position="123"/>
        <end position="140"/>
    </location>
</feature>
<evidence type="ECO:0000256" key="1">
    <source>
        <dbReference type="ARBA" id="ARBA00004651"/>
    </source>
</evidence>
<dbReference type="InterPro" id="IPR002797">
    <property type="entry name" value="Polysacc_synth"/>
</dbReference>
<feature type="transmembrane region" description="Helical" evidence="6">
    <location>
        <begin position="100"/>
        <end position="117"/>
    </location>
</feature>
<evidence type="ECO:0000256" key="3">
    <source>
        <dbReference type="ARBA" id="ARBA00022692"/>
    </source>
</evidence>
<feature type="transmembrane region" description="Helical" evidence="6">
    <location>
        <begin position="58"/>
        <end position="79"/>
    </location>
</feature>
<evidence type="ECO:0000256" key="2">
    <source>
        <dbReference type="ARBA" id="ARBA00022475"/>
    </source>
</evidence>
<protein>
    <submittedName>
        <fullName evidence="7">Oligosaccharide flippase family protein</fullName>
    </submittedName>
</protein>
<evidence type="ECO:0000256" key="6">
    <source>
        <dbReference type="SAM" id="Phobius"/>
    </source>
</evidence>
<evidence type="ECO:0000313" key="7">
    <source>
        <dbReference type="EMBL" id="MCA9397691.1"/>
    </source>
</evidence>
<reference evidence="7" key="1">
    <citation type="submission" date="2020-04" db="EMBL/GenBank/DDBJ databases">
        <authorList>
            <person name="Zhang T."/>
        </authorList>
    </citation>
    <scope>NUCLEOTIDE SEQUENCE</scope>
    <source>
        <strain evidence="7">HKST-UBA02</strain>
    </source>
</reference>
<feature type="transmembrane region" description="Helical" evidence="6">
    <location>
        <begin position="183"/>
        <end position="203"/>
    </location>
</feature>
<dbReference type="AlphaFoldDB" id="A0A955RWX0"/>
<feature type="transmembrane region" description="Helical" evidence="6">
    <location>
        <begin position="303"/>
        <end position="322"/>
    </location>
</feature>
<accession>A0A955RWX0</accession>
<comment type="caution">
    <text evidence="7">The sequence shown here is derived from an EMBL/GenBank/DDBJ whole genome shotgun (WGS) entry which is preliminary data.</text>
</comment>
<dbReference type="GO" id="GO:0005886">
    <property type="term" value="C:plasma membrane"/>
    <property type="evidence" value="ECO:0007669"/>
    <property type="project" value="UniProtKB-SubCell"/>
</dbReference>
<feature type="transmembrane region" description="Helical" evidence="6">
    <location>
        <begin position="20"/>
        <end position="46"/>
    </location>
</feature>
<keyword evidence="5 6" id="KW-0472">Membrane</keyword>
<gene>
    <name evidence="7" type="ORF">KC573_02580</name>
</gene>
<dbReference type="PANTHER" id="PTHR30250:SF11">
    <property type="entry name" value="O-ANTIGEN TRANSPORTER-RELATED"/>
    <property type="match status" value="1"/>
</dbReference>
<feature type="transmembrane region" description="Helical" evidence="6">
    <location>
        <begin position="369"/>
        <end position="389"/>
    </location>
</feature>
<sequence length="390" mass="43013">MDPIIRLISKGLRTDGRYFLSGGFWLLIAQASTIAASLITAVFFAHYLSENIYGTYKYIIGLSAILTAFSLTGLPQAILQATAKGYQNFLLSSLPITIKYSFGIFLTSLTLAGYYYLNGNATLAIGCVMIAILHPATNLFSNISSYQTGLAQFRTVSNLHTIKSIAVSGASLAALYVTKDLLVLLFVYFLAQALVSVLSYFLLKPTKADTTVIPAKVWVSHIRYAKHTSLRTVLSKIANGLDSIVIFQYLGAAELALFSIATLIPNQIKSSFKNLQTLLLPKYSRHESLETLRQSIPVRSFQFLAILLTATLLFLYFVPLLYEVLFPKYPEAIPYAQLLALAFPASVFHIPMGALMAQKAERSLYQFDIVTSIIQILSLIALTYFFGLLG</sequence>
<dbReference type="InterPro" id="IPR050833">
    <property type="entry name" value="Poly_Biosynth_Transport"/>
</dbReference>
<organism evidence="7 8">
    <name type="scientific">candidate division WWE3 bacterium</name>
    <dbReference type="NCBI Taxonomy" id="2053526"/>
    <lineage>
        <taxon>Bacteria</taxon>
        <taxon>Katanobacteria</taxon>
    </lineage>
</organism>
<proteinExistence type="predicted"/>
<feature type="transmembrane region" description="Helical" evidence="6">
    <location>
        <begin position="334"/>
        <end position="357"/>
    </location>
</feature>
<reference evidence="7" key="2">
    <citation type="journal article" date="2021" name="Microbiome">
        <title>Successional dynamics and alternative stable states in a saline activated sludge microbial community over 9 years.</title>
        <authorList>
            <person name="Wang Y."/>
            <person name="Ye J."/>
            <person name="Ju F."/>
            <person name="Liu L."/>
            <person name="Boyd J.A."/>
            <person name="Deng Y."/>
            <person name="Parks D.H."/>
            <person name="Jiang X."/>
            <person name="Yin X."/>
            <person name="Woodcroft B.J."/>
            <person name="Tyson G.W."/>
            <person name="Hugenholtz P."/>
            <person name="Polz M.F."/>
            <person name="Zhang T."/>
        </authorList>
    </citation>
    <scope>NUCLEOTIDE SEQUENCE</scope>
    <source>
        <strain evidence="7">HKST-UBA02</strain>
    </source>
</reference>
<comment type="subcellular location">
    <subcellularLocation>
        <location evidence="1">Cell membrane</location>
        <topology evidence="1">Multi-pass membrane protein</topology>
    </subcellularLocation>
</comment>
<evidence type="ECO:0000256" key="4">
    <source>
        <dbReference type="ARBA" id="ARBA00022989"/>
    </source>
</evidence>